<feature type="region of interest" description="Disordered" evidence="1">
    <location>
        <begin position="181"/>
        <end position="307"/>
    </location>
</feature>
<proteinExistence type="predicted"/>
<evidence type="ECO:0000313" key="2">
    <source>
        <dbReference type="EMBL" id="OCT48701.1"/>
    </source>
</evidence>
<dbReference type="VEuPathDB" id="FungiDB:CLCR_04870"/>
<feature type="compositionally biased region" description="Basic and acidic residues" evidence="1">
    <location>
        <begin position="269"/>
        <end position="283"/>
    </location>
</feature>
<dbReference type="STRING" id="86049.A0A1C1CJS7"/>
<gene>
    <name evidence="2" type="ORF">CLCR_04870</name>
</gene>
<comment type="caution">
    <text evidence="2">The sequence shown here is derived from an EMBL/GenBank/DDBJ whole genome shotgun (WGS) entry which is preliminary data.</text>
</comment>
<protein>
    <submittedName>
        <fullName evidence="2">Uncharacterized protein</fullName>
    </submittedName>
</protein>
<feature type="compositionally biased region" description="Basic and acidic residues" evidence="1">
    <location>
        <begin position="143"/>
        <end position="152"/>
    </location>
</feature>
<feature type="compositionally biased region" description="Low complexity" evidence="1">
    <location>
        <begin position="215"/>
        <end position="231"/>
    </location>
</feature>
<feature type="region of interest" description="Disordered" evidence="1">
    <location>
        <begin position="129"/>
        <end position="159"/>
    </location>
</feature>
<organism evidence="2 3">
    <name type="scientific">Cladophialophora carrionii</name>
    <dbReference type="NCBI Taxonomy" id="86049"/>
    <lineage>
        <taxon>Eukaryota</taxon>
        <taxon>Fungi</taxon>
        <taxon>Dikarya</taxon>
        <taxon>Ascomycota</taxon>
        <taxon>Pezizomycotina</taxon>
        <taxon>Eurotiomycetes</taxon>
        <taxon>Chaetothyriomycetidae</taxon>
        <taxon>Chaetothyriales</taxon>
        <taxon>Herpotrichiellaceae</taxon>
        <taxon>Cladophialophora</taxon>
    </lineage>
</organism>
<feature type="region of interest" description="Disordered" evidence="1">
    <location>
        <begin position="21"/>
        <end position="67"/>
    </location>
</feature>
<feature type="compositionally biased region" description="Low complexity" evidence="1">
    <location>
        <begin position="197"/>
        <end position="207"/>
    </location>
</feature>
<reference evidence="3" key="1">
    <citation type="submission" date="2015-07" db="EMBL/GenBank/DDBJ databases">
        <authorList>
            <person name="Teixeira M.M."/>
            <person name="Souza R.C."/>
            <person name="Almeida L.G."/>
            <person name="Vicente V.A."/>
            <person name="de Hoog S."/>
            <person name="Bocca A.L."/>
            <person name="de Almeida S.R."/>
            <person name="Vasconcelos A.T."/>
            <person name="Felipe M.S."/>
        </authorList>
    </citation>
    <scope>NUCLEOTIDE SEQUENCE [LARGE SCALE GENOMIC DNA]</scope>
    <source>
        <strain evidence="3">KSF</strain>
    </source>
</reference>
<sequence>MAAPEVRRGDFIYRDTLFVDLGPNRRHPRASAQDLKDLLLPSSKQMKKKKGGSGSGSESGSAPKPKDQVAHWYEGQLIHYGLPRAREKNTAKVRLTNAIASKTLVVPKEIVALEAEMKKEYASALRRWGKSGNGGAAAAASKGETKVVESKAKKTTTTSKTTVALEIDGIKVTIDREDMEAAKKKGTQMGKKSTAVPKTATSKSKGAKASDSKPKPATAASSARATSRPKAQMPKQTARRGGHSGYSVTDRPVSSSSPEKPRAKQTARRGKDDPFHHNNRDHSAPSPSQTFGHTPLSFQHDVDMDDAPPAYESIDFNQQRESPTFEDFPISGTYFFPGNSFQPFSLTLQVDDRSHQLWGQFHIGSKEGVLCVSDMSDISCDQAVSFGWRSEDQDDGFMKFGRGCDGVIEFDGEGWIRGHFNGLMYGEDVEFTGELVNDEGLDVREMKHIWDDFPRKAYGRG</sequence>
<dbReference type="EMBL" id="LGRB01000011">
    <property type="protein sequence ID" value="OCT48701.1"/>
    <property type="molecule type" value="Genomic_DNA"/>
</dbReference>
<dbReference type="OrthoDB" id="4121058at2759"/>
<accession>A0A1C1CJS7</accession>
<evidence type="ECO:0000313" key="3">
    <source>
        <dbReference type="Proteomes" id="UP000094526"/>
    </source>
</evidence>
<keyword evidence="3" id="KW-1185">Reference proteome</keyword>
<dbReference type="Proteomes" id="UP000094526">
    <property type="component" value="Unassembled WGS sequence"/>
</dbReference>
<dbReference type="AlphaFoldDB" id="A0A1C1CJS7"/>
<name>A0A1C1CJS7_9EURO</name>
<evidence type="ECO:0000256" key="1">
    <source>
        <dbReference type="SAM" id="MobiDB-lite"/>
    </source>
</evidence>
<dbReference type="VEuPathDB" id="FungiDB:G647_03197"/>